<evidence type="ECO:0000256" key="1">
    <source>
        <dbReference type="SAM" id="MobiDB-lite"/>
    </source>
</evidence>
<dbReference type="EnsemblMetazoa" id="AFAF012861-RA">
    <property type="protein sequence ID" value="AFAF012861-PA"/>
    <property type="gene ID" value="AFAF012861"/>
</dbReference>
<dbReference type="EMBL" id="AXCN02000439">
    <property type="status" value="NOT_ANNOTATED_CDS"/>
    <property type="molecule type" value="Genomic_DNA"/>
</dbReference>
<organism evidence="2 3">
    <name type="scientific">Anopheles farauti</name>
    <dbReference type="NCBI Taxonomy" id="69004"/>
    <lineage>
        <taxon>Eukaryota</taxon>
        <taxon>Metazoa</taxon>
        <taxon>Ecdysozoa</taxon>
        <taxon>Arthropoda</taxon>
        <taxon>Hexapoda</taxon>
        <taxon>Insecta</taxon>
        <taxon>Pterygota</taxon>
        <taxon>Neoptera</taxon>
        <taxon>Endopterygota</taxon>
        <taxon>Diptera</taxon>
        <taxon>Nematocera</taxon>
        <taxon>Culicoidea</taxon>
        <taxon>Culicidae</taxon>
        <taxon>Anophelinae</taxon>
        <taxon>Anopheles</taxon>
    </lineage>
</organism>
<name>A0A182QLY8_9DIPT</name>
<dbReference type="AlphaFoldDB" id="A0A182QLY8"/>
<keyword evidence="3" id="KW-1185">Reference proteome</keyword>
<sequence>MSCAQKNVPPSGFSTNVWLYACGGSSSHCNRPSTLIRTPPSNIGCESTALLQNLRCTLYLLPFERHEGEFRVVEVHQAGSLGGIIEQRVVLRHETFADLFVLWINSHDDVGAAAAVSSRFRNCPGPGEMYEMAILESQKHTLQIVTYAALRVTRKRMPRIPSAEEHSKIAAPKVDSAPGQD</sequence>
<protein>
    <submittedName>
        <fullName evidence="2">Uncharacterized protein</fullName>
    </submittedName>
</protein>
<evidence type="ECO:0000313" key="3">
    <source>
        <dbReference type="Proteomes" id="UP000075886"/>
    </source>
</evidence>
<evidence type="ECO:0000313" key="2">
    <source>
        <dbReference type="EnsemblMetazoa" id="AFAF012861-PA"/>
    </source>
</evidence>
<accession>A0A182QLY8</accession>
<proteinExistence type="predicted"/>
<feature type="region of interest" description="Disordered" evidence="1">
    <location>
        <begin position="161"/>
        <end position="181"/>
    </location>
</feature>
<dbReference type="PROSITE" id="PS51257">
    <property type="entry name" value="PROKAR_LIPOPROTEIN"/>
    <property type="match status" value="1"/>
</dbReference>
<reference evidence="3" key="1">
    <citation type="submission" date="2014-01" db="EMBL/GenBank/DDBJ databases">
        <title>The Genome Sequence of Anopheles farauti FAR1 (V2).</title>
        <authorList>
            <consortium name="The Broad Institute Genomics Platform"/>
            <person name="Neafsey D.E."/>
            <person name="Besansky N."/>
            <person name="Howell P."/>
            <person name="Walton C."/>
            <person name="Young S.K."/>
            <person name="Zeng Q."/>
            <person name="Gargeya S."/>
            <person name="Fitzgerald M."/>
            <person name="Haas B."/>
            <person name="Abouelleil A."/>
            <person name="Allen A.W."/>
            <person name="Alvarado L."/>
            <person name="Arachchi H.M."/>
            <person name="Berlin A.M."/>
            <person name="Chapman S.B."/>
            <person name="Gainer-Dewar J."/>
            <person name="Goldberg J."/>
            <person name="Griggs A."/>
            <person name="Gujja S."/>
            <person name="Hansen M."/>
            <person name="Howarth C."/>
            <person name="Imamovic A."/>
            <person name="Ireland A."/>
            <person name="Larimer J."/>
            <person name="McCowan C."/>
            <person name="Murphy C."/>
            <person name="Pearson M."/>
            <person name="Poon T.W."/>
            <person name="Priest M."/>
            <person name="Roberts A."/>
            <person name="Saif S."/>
            <person name="Shea T."/>
            <person name="Sisk P."/>
            <person name="Sykes S."/>
            <person name="Wortman J."/>
            <person name="Nusbaum C."/>
            <person name="Birren B."/>
        </authorList>
    </citation>
    <scope>NUCLEOTIDE SEQUENCE [LARGE SCALE GENOMIC DNA]</scope>
    <source>
        <strain evidence="3">FAR1</strain>
    </source>
</reference>
<dbReference type="VEuPathDB" id="VectorBase:AFAF012861"/>
<dbReference type="Proteomes" id="UP000075886">
    <property type="component" value="Unassembled WGS sequence"/>
</dbReference>
<reference evidence="2" key="2">
    <citation type="submission" date="2020-05" db="UniProtKB">
        <authorList>
            <consortium name="EnsemblMetazoa"/>
        </authorList>
    </citation>
    <scope>IDENTIFICATION</scope>
    <source>
        <strain evidence="2">FAR1</strain>
    </source>
</reference>